<dbReference type="InterPro" id="IPR036390">
    <property type="entry name" value="WH_DNA-bd_sf"/>
</dbReference>
<evidence type="ECO:0000256" key="2">
    <source>
        <dbReference type="ARBA" id="ARBA00023125"/>
    </source>
</evidence>
<evidence type="ECO:0000256" key="1">
    <source>
        <dbReference type="ARBA" id="ARBA00023015"/>
    </source>
</evidence>
<keyword evidence="1" id="KW-0805">Transcription regulation</keyword>
<comment type="caution">
    <text evidence="5">The sequence shown here is derived from an EMBL/GenBank/DDBJ whole genome shotgun (WGS) entry which is preliminary data.</text>
</comment>
<dbReference type="PANTHER" id="PTHR33204">
    <property type="entry name" value="TRANSCRIPTIONAL REGULATOR, MARR FAMILY"/>
    <property type="match status" value="1"/>
</dbReference>
<gene>
    <name evidence="5" type="ORF">H9639_10920</name>
</gene>
<dbReference type="RefSeq" id="WP_191808091.1">
    <property type="nucleotide sequence ID" value="NZ_JACSQD010000004.1"/>
</dbReference>
<keyword evidence="3" id="KW-0804">Transcription</keyword>
<proteinExistence type="predicted"/>
<reference evidence="5 6" key="1">
    <citation type="submission" date="2020-08" db="EMBL/GenBank/DDBJ databases">
        <title>A Genomic Blueprint of the Chicken Gut Microbiome.</title>
        <authorList>
            <person name="Gilroy R."/>
            <person name="Ravi A."/>
            <person name="Getino M."/>
            <person name="Pursley I."/>
            <person name="Horton D.L."/>
            <person name="Alikhan N.-F."/>
            <person name="Baker D."/>
            <person name="Gharbi K."/>
            <person name="Hall N."/>
            <person name="Watson M."/>
            <person name="Adriaenssens E.M."/>
            <person name="Foster-Nyarko E."/>
            <person name="Jarju S."/>
            <person name="Secka A."/>
            <person name="Antonio M."/>
            <person name="Oren A."/>
            <person name="Chaudhuri R."/>
            <person name="La Ragione R.M."/>
            <person name="Hildebrand F."/>
            <person name="Pallen M.J."/>
        </authorList>
    </citation>
    <scope>NUCLEOTIDE SEQUENCE [LARGE SCALE GENOMIC DNA]</scope>
    <source>
        <strain evidence="5 6">Sa2CUA1</strain>
    </source>
</reference>
<feature type="domain" description="HTH hxlR-type" evidence="4">
    <location>
        <begin position="9"/>
        <end position="108"/>
    </location>
</feature>
<dbReference type="PROSITE" id="PS51118">
    <property type="entry name" value="HTH_HXLR"/>
    <property type="match status" value="1"/>
</dbReference>
<dbReference type="InterPro" id="IPR002577">
    <property type="entry name" value="HTH_HxlR"/>
</dbReference>
<dbReference type="Proteomes" id="UP000609874">
    <property type="component" value="Unassembled WGS sequence"/>
</dbReference>
<dbReference type="EMBL" id="JACSQD010000004">
    <property type="protein sequence ID" value="MBD7995809.1"/>
    <property type="molecule type" value="Genomic_DNA"/>
</dbReference>
<keyword evidence="6" id="KW-1185">Reference proteome</keyword>
<name>A0ABR8UTC0_9MICC</name>
<evidence type="ECO:0000313" key="6">
    <source>
        <dbReference type="Proteomes" id="UP000609874"/>
    </source>
</evidence>
<dbReference type="PANTHER" id="PTHR33204:SF18">
    <property type="entry name" value="TRANSCRIPTIONAL REGULATORY PROTEIN"/>
    <property type="match status" value="1"/>
</dbReference>
<sequence>MITSPRSDCPVNRALEMIGDQWSLVILRDIAAYDRRSFRELCTANEEGISAPVLSRRLADLTRAGFLTKADTSPGKQGQYSLTELGLQTIPLMVELARLGVLLDPATARNAPEFADPSHAGGLETEIGELRRRHLGG</sequence>
<protein>
    <submittedName>
        <fullName evidence="5">Helix-turn-helix transcriptional regulator</fullName>
    </submittedName>
</protein>
<keyword evidence="2" id="KW-0238">DNA-binding</keyword>
<accession>A0ABR8UTC0</accession>
<dbReference type="InterPro" id="IPR036388">
    <property type="entry name" value="WH-like_DNA-bd_sf"/>
</dbReference>
<organism evidence="5 6">
    <name type="scientific">Arthrobacter gallicola</name>
    <dbReference type="NCBI Taxonomy" id="2762225"/>
    <lineage>
        <taxon>Bacteria</taxon>
        <taxon>Bacillati</taxon>
        <taxon>Actinomycetota</taxon>
        <taxon>Actinomycetes</taxon>
        <taxon>Micrococcales</taxon>
        <taxon>Micrococcaceae</taxon>
        <taxon>Arthrobacter</taxon>
    </lineage>
</organism>
<dbReference type="SUPFAM" id="SSF46785">
    <property type="entry name" value="Winged helix' DNA-binding domain"/>
    <property type="match status" value="1"/>
</dbReference>
<evidence type="ECO:0000256" key="3">
    <source>
        <dbReference type="ARBA" id="ARBA00023163"/>
    </source>
</evidence>
<evidence type="ECO:0000259" key="4">
    <source>
        <dbReference type="PROSITE" id="PS51118"/>
    </source>
</evidence>
<dbReference type="Pfam" id="PF01638">
    <property type="entry name" value="HxlR"/>
    <property type="match status" value="1"/>
</dbReference>
<evidence type="ECO:0000313" key="5">
    <source>
        <dbReference type="EMBL" id="MBD7995809.1"/>
    </source>
</evidence>
<dbReference type="Gene3D" id="1.10.10.10">
    <property type="entry name" value="Winged helix-like DNA-binding domain superfamily/Winged helix DNA-binding domain"/>
    <property type="match status" value="1"/>
</dbReference>